<proteinExistence type="predicted"/>
<feature type="domain" description="DUF6531" evidence="2">
    <location>
        <begin position="390"/>
        <end position="462"/>
    </location>
</feature>
<evidence type="ECO:0000313" key="3">
    <source>
        <dbReference type="EMBL" id="GHG51239.1"/>
    </source>
</evidence>
<dbReference type="InterPro" id="IPR045351">
    <property type="entry name" value="DUF6531"/>
</dbReference>
<dbReference type="InterPro" id="IPR022385">
    <property type="entry name" value="Rhs_assc_core"/>
</dbReference>
<dbReference type="SUPFAM" id="SSF69322">
    <property type="entry name" value="Tricorn protease domain 2"/>
    <property type="match status" value="1"/>
</dbReference>
<dbReference type="SUPFAM" id="SSF140453">
    <property type="entry name" value="EsxAB dimer-like"/>
    <property type="match status" value="1"/>
</dbReference>
<organism evidence="3 4">
    <name type="scientific">Amycolatopsis bullii</name>
    <dbReference type="NCBI Taxonomy" id="941987"/>
    <lineage>
        <taxon>Bacteria</taxon>
        <taxon>Bacillati</taxon>
        <taxon>Actinomycetota</taxon>
        <taxon>Actinomycetes</taxon>
        <taxon>Pseudonocardiales</taxon>
        <taxon>Pseudonocardiaceae</taxon>
        <taxon>Amycolatopsis</taxon>
    </lineage>
</organism>
<feature type="compositionally biased region" description="Basic and acidic residues" evidence="1">
    <location>
        <begin position="368"/>
        <end position="380"/>
    </location>
</feature>
<dbReference type="Gene3D" id="1.20.1260.20">
    <property type="entry name" value="PPE superfamily"/>
    <property type="match status" value="1"/>
</dbReference>
<feature type="compositionally biased region" description="Polar residues" evidence="1">
    <location>
        <begin position="296"/>
        <end position="311"/>
    </location>
</feature>
<feature type="region of interest" description="Disordered" evidence="1">
    <location>
        <begin position="1633"/>
        <end position="1683"/>
    </location>
</feature>
<feature type="compositionally biased region" description="Pro residues" evidence="1">
    <location>
        <begin position="338"/>
        <end position="347"/>
    </location>
</feature>
<dbReference type="InterPro" id="IPR011048">
    <property type="entry name" value="Haem_d1_sf"/>
</dbReference>
<dbReference type="Gene3D" id="2.180.10.10">
    <property type="entry name" value="RHS repeat-associated core"/>
    <property type="match status" value="3"/>
</dbReference>
<accession>A0ABQ3KS89</accession>
<keyword evidence="4" id="KW-1185">Reference proteome</keyword>
<comment type="caution">
    <text evidence="3">The sequence shown here is derived from an EMBL/GenBank/DDBJ whole genome shotgun (WGS) entry which is preliminary data.</text>
</comment>
<dbReference type="PANTHER" id="PTHR32305">
    <property type="match status" value="1"/>
</dbReference>
<evidence type="ECO:0000313" key="4">
    <source>
        <dbReference type="Proteomes" id="UP000649955"/>
    </source>
</evidence>
<dbReference type="RefSeq" id="WP_191317250.1">
    <property type="nucleotide sequence ID" value="NZ_BNAW01000094.1"/>
</dbReference>
<dbReference type="InterPro" id="IPR038332">
    <property type="entry name" value="PPE_sf"/>
</dbReference>
<evidence type="ECO:0000256" key="1">
    <source>
        <dbReference type="SAM" id="MobiDB-lite"/>
    </source>
</evidence>
<dbReference type="Pfam" id="PF05593">
    <property type="entry name" value="RHS_repeat"/>
    <property type="match status" value="7"/>
</dbReference>
<feature type="compositionally biased region" description="Basic and acidic residues" evidence="1">
    <location>
        <begin position="1456"/>
        <end position="1467"/>
    </location>
</feature>
<feature type="compositionally biased region" description="Basic and acidic residues" evidence="1">
    <location>
        <begin position="1657"/>
        <end position="1666"/>
    </location>
</feature>
<name>A0ABQ3KS89_9PSEU</name>
<dbReference type="InterPro" id="IPR031325">
    <property type="entry name" value="RHS_repeat"/>
</dbReference>
<feature type="compositionally biased region" description="Pro residues" evidence="1">
    <location>
        <begin position="280"/>
        <end position="291"/>
    </location>
</feature>
<dbReference type="SUPFAM" id="SSF51004">
    <property type="entry name" value="C-terminal (heme d1) domain of cytochrome cd1-nitrite reductase"/>
    <property type="match status" value="1"/>
</dbReference>
<feature type="compositionally biased region" description="Pro residues" evidence="1">
    <location>
        <begin position="318"/>
        <end position="329"/>
    </location>
</feature>
<feature type="region of interest" description="Disordered" evidence="1">
    <location>
        <begin position="1589"/>
        <end position="1619"/>
    </location>
</feature>
<gene>
    <name evidence="3" type="ORF">GCM10017567_87590</name>
</gene>
<sequence length="1683" mass="180036">MVNPLVAETKDSTKAYSGVSLLESANDLKSAIESGDWASVALGAVGTALDALSMAMDPFGAILAAGVGWLIEHVGPLKEALNGLTGNADEIAAQSETWKNIATELGSVGEDLTGMVKADTASWTGAAADTYRQRAQDTVTLLETAQKGCEGASSGVKTAGEVVAAVRALVRDIIAELVGHLISWALQVVFTLGIGMTWVVPQVINAVAKTASKIADLVKRLVTALKALIPLLKRAGDLFADAAKALKNIKPGKTAPPPKHADIKSGPKDIGGPKGKGGPDAPPPKIDPPPKGGDGNTTPSGAHGDGNTTPSGAKGGPDTPPKTDPPPASKGPDETPKSPDPTPPPASKGPDGGTTPSGAGKGPNPPPKLKDSNPKPDEHATPAVDRSLCGDPIDVATGAVLLEQTDVELPGALPLEFARTHLSSYRAGRSFGPTWTSTVDERIEVEPDGLHLALSDGTILRYPVPRGIEPVLPEHGPYLALRRVRHGFVVGAPQHDRMRYFAAKPGENTLPLRALVDGAGNRVVVRHRDGVPVAIEHSGGYHLEFDSADGLITAVRVAGEPVPLAEYRYDERRRLVEVTDAAGTPQRFTYDADGRIVRWEDVNGRWYGYQYDSEGRCVQARGAEGYLDATLSYEPGLTTVTDSLGAVTRYRLDERLRVIGRTDPLGGTTSTELDRFGREIARTDELGHVTRWERDAAGNVITVVRADGTRMVTEYDEGGRPASVTGPDGAVWRYEHDERGRLVRDIDPTGAATSYTYDEATGTMATVTDALGGVTRFEANAAGLPVAITAPDGAVTRYTYDSLGRLASVTDPTGATTRTVHNAAGDLVEQVDPDGAVHRFGSTAVGHTDERTDPRGGVSRISYAQFDLPVSEQRPDGGVLRYGYDTELRLTSVTNEAGLVWRYEYDPAGRLVREVDYNGRSLDYAYDAAGRLILRGNGAGQTIALERDALGRVVRRRSGDEVAEFAYDAADRVVLARNAHSELRFAYDALGRVVSESVNGRAVLSAYDALGRRTHRRTPTGAEAVFAYDTRGRATSLVTGGRTLQFGYDAAGHETARRLVTRYGVAAELHQAWTPAGQLAVQTVRRGEATVQRREYGYLPDGYLATVTDLISGPRSLEVGPGGRVLAVRGARWQESYGYDPAGAITAADWPGAPEASGPRSYRGTLLTAAGATRYTHDAEGRVVTRERGGRRWEYRWSAENRLTAVRTPEGAVWQYRYDAVGRRIAKQRLDAAGAVAEQVEFAWDGTLLAEQVHGVPGGSLVATVWDWAPDAERPLAQTERVLGDGTDRFHAVLTDLVGSPAELLDETGALAGHQHTALWGALVNAGGHAGTPLRFPGQYHDAETGLHYNLHRYYDPETGRFVSHDPLGLAPDPDSLAYVGNPTASIDPLGLGKVTPCSASGSGGGGGGKKPNQFHPYSKPNGAPNKGKRRAHKYPEGSYGDKDFERKRLEDKFGSKIDGNKTHQSEHTAGFDVLNDNGAPGKVPRKDGRDLENNAWAYYEEHGAHRAHPGTGTSHATHDSGWNAPTYRRDQRAAIENNDPNTAVQLNQLGYAHQPGFQGNHADPTIRNRMDMADDSYHRMVNDVHAGGEGMRYNPRPGAAVPDGGASVPGTGHVTTRPLSDADAFELHEARNAARTGNWPGDDAWQRYYPDPTPEDWARLERGDFDPPQLPPIKPGSPMNLD</sequence>
<dbReference type="Pfam" id="PF20148">
    <property type="entry name" value="DUF6531"/>
    <property type="match status" value="1"/>
</dbReference>
<feature type="region of interest" description="Disordered" evidence="1">
    <location>
        <begin position="249"/>
        <end position="389"/>
    </location>
</feature>
<dbReference type="InterPro" id="IPR050708">
    <property type="entry name" value="T6SS_VgrG/RHS"/>
</dbReference>
<dbReference type="PANTHER" id="PTHR32305:SF15">
    <property type="entry name" value="PROTEIN RHSA-RELATED"/>
    <property type="match status" value="1"/>
</dbReference>
<dbReference type="Pfam" id="PF04730">
    <property type="entry name" value="Agro_virD5"/>
    <property type="match status" value="1"/>
</dbReference>
<dbReference type="EMBL" id="BNAW01000094">
    <property type="protein sequence ID" value="GHG51239.1"/>
    <property type="molecule type" value="Genomic_DNA"/>
</dbReference>
<dbReference type="NCBIfam" id="TIGR03696">
    <property type="entry name" value="Rhs_assc_core"/>
    <property type="match status" value="1"/>
</dbReference>
<evidence type="ECO:0000259" key="2">
    <source>
        <dbReference type="Pfam" id="PF20148"/>
    </source>
</evidence>
<feature type="compositionally biased region" description="Basic and acidic residues" evidence="1">
    <location>
        <begin position="1434"/>
        <end position="1443"/>
    </location>
</feature>
<dbReference type="InterPro" id="IPR036689">
    <property type="entry name" value="ESAT-6-like_sf"/>
</dbReference>
<dbReference type="InterPro" id="IPR006819">
    <property type="entry name" value="Agro_VirD5"/>
</dbReference>
<reference evidence="4" key="1">
    <citation type="journal article" date="2019" name="Int. J. Syst. Evol. Microbiol.">
        <title>The Global Catalogue of Microorganisms (GCM) 10K type strain sequencing project: providing services to taxonomists for standard genome sequencing and annotation.</title>
        <authorList>
            <consortium name="The Broad Institute Genomics Platform"/>
            <consortium name="The Broad Institute Genome Sequencing Center for Infectious Disease"/>
            <person name="Wu L."/>
            <person name="Ma J."/>
        </authorList>
    </citation>
    <scope>NUCLEOTIDE SEQUENCE [LARGE SCALE GENOMIC DNA]</scope>
    <source>
        <strain evidence="4">CGMCC 4.7680</strain>
    </source>
</reference>
<dbReference type="InterPro" id="IPR006530">
    <property type="entry name" value="YD"/>
</dbReference>
<feature type="region of interest" description="Disordered" evidence="1">
    <location>
        <begin position="1456"/>
        <end position="1490"/>
    </location>
</feature>
<dbReference type="NCBIfam" id="TIGR01643">
    <property type="entry name" value="YD_repeat_2x"/>
    <property type="match status" value="9"/>
</dbReference>
<dbReference type="Proteomes" id="UP000649955">
    <property type="component" value="Unassembled WGS sequence"/>
</dbReference>
<protein>
    <submittedName>
        <fullName evidence="3">Type IV secretion protein Rhs</fullName>
    </submittedName>
</protein>
<feature type="region of interest" description="Disordered" evidence="1">
    <location>
        <begin position="1399"/>
        <end position="1443"/>
    </location>
</feature>
<dbReference type="PRINTS" id="PR00394">
    <property type="entry name" value="RHSPROTEIN"/>
</dbReference>